<dbReference type="Pfam" id="PF00534">
    <property type="entry name" value="Glycos_transf_1"/>
    <property type="match status" value="1"/>
</dbReference>
<dbReference type="RefSeq" id="WP_173493035.1">
    <property type="nucleotide sequence ID" value="NZ_CP054056.1"/>
</dbReference>
<dbReference type="Pfam" id="PF13439">
    <property type="entry name" value="Glyco_transf_4"/>
    <property type="match status" value="1"/>
</dbReference>
<dbReference type="EMBL" id="CP054056">
    <property type="protein sequence ID" value="QKJ24736.1"/>
    <property type="molecule type" value="Genomic_DNA"/>
</dbReference>
<evidence type="ECO:0000313" key="6">
    <source>
        <dbReference type="EMBL" id="QKJ24736.1"/>
    </source>
</evidence>
<sequence length="382" mass="41436">MVTRVAVVTESFLPQINGVTNSVVRVLETLKQHEIEAVVIAPTSPSSMHLGFKVQTTAALPLLQFPVAMPGPSITRYLDEFQPDLIHVAAPFMIGAQAIAWGQRNNVPTVAIYQTDVAGYLERYNLAFAKPVLERIVASIHAGATLNLAPTEETAQYLRGIGGGRVKVWGRGVDLDLFTPKNVDDAETQAIRSRIAPDNSKVVGFVGRLAAEKQVHRMAELFGLPNTRFVIVGDGPERERLQEQFAGFPVTFTGALSGLELARTYAAMDVFVHFGTEETFGQTIQEAQASGLAVVAPNVGGPKHLIRHGVSGFLADPTKPNSYRKLVAELLASDGLRRDISTGAVRSVEGRSWAANNAKLLQYYRDALAQTVELRAEQIELA</sequence>
<feature type="domain" description="Glycosyltransferase subfamily 4-like N-terminal" evidence="5">
    <location>
        <begin position="16"/>
        <end position="176"/>
    </location>
</feature>
<dbReference type="InterPro" id="IPR001296">
    <property type="entry name" value="Glyco_trans_1"/>
</dbReference>
<dbReference type="Proteomes" id="UP000501003">
    <property type="component" value="Chromosome"/>
</dbReference>
<keyword evidence="2" id="KW-0328">Glycosyltransferase</keyword>
<feature type="domain" description="Glycosyl transferase family 1" evidence="4">
    <location>
        <begin position="194"/>
        <end position="342"/>
    </location>
</feature>
<evidence type="ECO:0000256" key="2">
    <source>
        <dbReference type="ARBA" id="ARBA00022676"/>
    </source>
</evidence>
<reference evidence="6 7" key="1">
    <citation type="submission" date="2020-05" db="EMBL/GenBank/DDBJ databases">
        <title>Aquirufa sp. strain 15G-AUS-rot a new Aquirufa species.</title>
        <authorList>
            <person name="Pitt A."/>
            <person name="Hahn M.W."/>
        </authorList>
    </citation>
    <scope>NUCLEOTIDE SEQUENCE [LARGE SCALE GENOMIC DNA]</scope>
    <source>
        <strain evidence="6 7">15G-AUS-rot</strain>
    </source>
</reference>
<dbReference type="GO" id="GO:0016758">
    <property type="term" value="F:hexosyltransferase activity"/>
    <property type="evidence" value="ECO:0007669"/>
    <property type="project" value="TreeGrafter"/>
</dbReference>
<dbReference type="InterPro" id="IPR050194">
    <property type="entry name" value="Glycosyltransferase_grp1"/>
</dbReference>
<evidence type="ECO:0000259" key="5">
    <source>
        <dbReference type="Pfam" id="PF13439"/>
    </source>
</evidence>
<organism evidence="6 7">
    <name type="scientific">Aquiluna borgnonia</name>
    <dbReference type="NCBI Taxonomy" id="2499157"/>
    <lineage>
        <taxon>Bacteria</taxon>
        <taxon>Bacillati</taxon>
        <taxon>Actinomycetota</taxon>
        <taxon>Actinomycetes</taxon>
        <taxon>Micrococcales</taxon>
        <taxon>Microbacteriaceae</taxon>
        <taxon>Luna cluster</taxon>
        <taxon>Luna-1 subcluster</taxon>
        <taxon>Aquiluna</taxon>
    </lineage>
</organism>
<keyword evidence="3 6" id="KW-0808">Transferase</keyword>
<dbReference type="AlphaFoldDB" id="A0A7D4U750"/>
<evidence type="ECO:0000259" key="4">
    <source>
        <dbReference type="Pfam" id="PF00534"/>
    </source>
</evidence>
<protein>
    <recommendedName>
        <fullName evidence="1">D-inositol 3-phosphate glycosyltransferase</fullName>
    </recommendedName>
</protein>
<dbReference type="InterPro" id="IPR028098">
    <property type="entry name" value="Glyco_trans_4-like_N"/>
</dbReference>
<name>A0A7D4U750_9MICO</name>
<dbReference type="PANTHER" id="PTHR45947:SF3">
    <property type="entry name" value="SULFOQUINOVOSYL TRANSFERASE SQD2"/>
    <property type="match status" value="1"/>
</dbReference>
<gene>
    <name evidence="6" type="ORF">HRU87_00550</name>
</gene>
<dbReference type="Gene3D" id="3.40.50.2000">
    <property type="entry name" value="Glycogen Phosphorylase B"/>
    <property type="match status" value="2"/>
</dbReference>
<accession>A0A7D4U750</accession>
<keyword evidence="7" id="KW-1185">Reference proteome</keyword>
<dbReference type="PANTHER" id="PTHR45947">
    <property type="entry name" value="SULFOQUINOVOSYL TRANSFERASE SQD2"/>
    <property type="match status" value="1"/>
</dbReference>
<dbReference type="SUPFAM" id="SSF53756">
    <property type="entry name" value="UDP-Glycosyltransferase/glycogen phosphorylase"/>
    <property type="match status" value="1"/>
</dbReference>
<dbReference type="KEGG" id="aqg:HRU87_00550"/>
<dbReference type="CDD" id="cd03814">
    <property type="entry name" value="GT4-like"/>
    <property type="match status" value="1"/>
</dbReference>
<dbReference type="GO" id="GO:1901137">
    <property type="term" value="P:carbohydrate derivative biosynthetic process"/>
    <property type="evidence" value="ECO:0007669"/>
    <property type="project" value="UniProtKB-ARBA"/>
</dbReference>
<proteinExistence type="predicted"/>
<evidence type="ECO:0000256" key="3">
    <source>
        <dbReference type="ARBA" id="ARBA00022679"/>
    </source>
</evidence>
<evidence type="ECO:0000313" key="7">
    <source>
        <dbReference type="Proteomes" id="UP000501003"/>
    </source>
</evidence>
<evidence type="ECO:0000256" key="1">
    <source>
        <dbReference type="ARBA" id="ARBA00021292"/>
    </source>
</evidence>